<evidence type="ECO:0000313" key="2">
    <source>
        <dbReference type="Proteomes" id="UP000297280"/>
    </source>
</evidence>
<accession>A0A4Z1KH54</accession>
<organism evidence="1 2">
    <name type="scientific">Botrytis porri</name>
    <dbReference type="NCBI Taxonomy" id="87229"/>
    <lineage>
        <taxon>Eukaryota</taxon>
        <taxon>Fungi</taxon>
        <taxon>Dikarya</taxon>
        <taxon>Ascomycota</taxon>
        <taxon>Pezizomycotina</taxon>
        <taxon>Leotiomycetes</taxon>
        <taxon>Helotiales</taxon>
        <taxon>Sclerotiniaceae</taxon>
        <taxon>Botrytis</taxon>
    </lineage>
</organism>
<comment type="caution">
    <text evidence="1">The sequence shown here is derived from an EMBL/GenBank/DDBJ whole genome shotgun (WGS) entry which is preliminary data.</text>
</comment>
<name>A0A4Z1KH54_9HELO</name>
<gene>
    <name evidence="1" type="ORF">BPOR_0456g00050</name>
</gene>
<dbReference type="AlphaFoldDB" id="A0A4Z1KH54"/>
<sequence length="105" mass="11333">MAPLPTCGSVFPLLYLLSKSTIEAANGNTFECDPSTFLSVSANYDVIRTAKLARSSSVAGTLVRMYAQYSMLRLAYVTMMMSMPNESGPGLEEDTKPLIALAQLT</sequence>
<dbReference type="Proteomes" id="UP000297280">
    <property type="component" value="Unassembled WGS sequence"/>
</dbReference>
<proteinExistence type="predicted"/>
<reference evidence="1 2" key="1">
    <citation type="submission" date="2017-12" db="EMBL/GenBank/DDBJ databases">
        <title>Comparative genomics of Botrytis spp.</title>
        <authorList>
            <person name="Valero-Jimenez C.A."/>
            <person name="Tapia P."/>
            <person name="Veloso J."/>
            <person name="Silva-Moreno E."/>
            <person name="Staats M."/>
            <person name="Valdes J.H."/>
            <person name="Van Kan J.A.L."/>
        </authorList>
    </citation>
    <scope>NUCLEOTIDE SEQUENCE [LARGE SCALE GENOMIC DNA]</scope>
    <source>
        <strain evidence="1 2">MUCL3349</strain>
    </source>
</reference>
<evidence type="ECO:0000313" key="1">
    <source>
        <dbReference type="EMBL" id="TGO84870.1"/>
    </source>
</evidence>
<protein>
    <submittedName>
        <fullName evidence="1">Uncharacterized protein</fullName>
    </submittedName>
</protein>
<keyword evidence="2" id="KW-1185">Reference proteome</keyword>
<dbReference type="EMBL" id="PQXO01000455">
    <property type="protein sequence ID" value="TGO84870.1"/>
    <property type="molecule type" value="Genomic_DNA"/>
</dbReference>